<dbReference type="Gene3D" id="3.40.50.300">
    <property type="entry name" value="P-loop containing nucleotide triphosphate hydrolases"/>
    <property type="match status" value="1"/>
</dbReference>
<keyword evidence="1" id="KW-1185">Reference proteome</keyword>
<dbReference type="GeneID" id="108835169"/>
<dbReference type="InterPro" id="IPR027417">
    <property type="entry name" value="P-loop_NTPase"/>
</dbReference>
<protein>
    <submittedName>
        <fullName evidence="2 3">ABC transporter F family member 5</fullName>
    </submittedName>
</protein>
<dbReference type="KEGG" id="rsz:108835169"/>
<dbReference type="RefSeq" id="XP_056848332.1">
    <property type="nucleotide sequence ID" value="XM_056992352.1"/>
</dbReference>
<reference evidence="2 3" key="2">
    <citation type="submission" date="2025-04" db="UniProtKB">
        <authorList>
            <consortium name="RefSeq"/>
        </authorList>
    </citation>
    <scope>IDENTIFICATION</scope>
    <source>
        <tissue evidence="2 3">Leaf</tissue>
    </source>
</reference>
<sequence length="161" mass="18615">MKVAYLSREFEVSMSRTVKEEFMRAFKKEMEITEKLEKNQKAIQRPFDGLDLMGRLLDEFDLLQRRSQAVNLDTVYVKVSKLIPGLGFVPEDADRLMASFSGGWQMRMSLRNIQLQDLLLDEPTNHLDLDTIEDMPMIIISHDRAFPDQLCTKIVEAEMAG</sequence>
<gene>
    <name evidence="2 3" type="primary">LOC108835169</name>
</gene>
<dbReference type="PANTHER" id="PTHR42855">
    <property type="entry name" value="ABC TRANSPORTER ATP-BINDING SUBUNIT"/>
    <property type="match status" value="1"/>
</dbReference>
<dbReference type="InterPro" id="IPR051309">
    <property type="entry name" value="ABCF_ATPase"/>
</dbReference>
<accession>A0A9W3CA32</accession>
<evidence type="ECO:0000313" key="1">
    <source>
        <dbReference type="Proteomes" id="UP000504610"/>
    </source>
</evidence>
<evidence type="ECO:0000313" key="3">
    <source>
        <dbReference type="RefSeq" id="XP_056848333.1"/>
    </source>
</evidence>
<dbReference type="OrthoDB" id="2110130at2759"/>
<reference evidence="1" key="1">
    <citation type="journal article" date="2019" name="Database">
        <title>The radish genome database (RadishGD): an integrated information resource for radish genomics.</title>
        <authorList>
            <person name="Yu H.J."/>
            <person name="Baek S."/>
            <person name="Lee Y.J."/>
            <person name="Cho A."/>
            <person name="Mun J.H."/>
        </authorList>
    </citation>
    <scope>NUCLEOTIDE SEQUENCE [LARGE SCALE GENOMIC DNA]</scope>
    <source>
        <strain evidence="1">cv. WK10039</strain>
    </source>
</reference>
<evidence type="ECO:0000313" key="2">
    <source>
        <dbReference type="RefSeq" id="XP_056848332.1"/>
    </source>
</evidence>
<dbReference type="Proteomes" id="UP000504610">
    <property type="component" value="Chromosome 8"/>
</dbReference>
<dbReference type="SUPFAM" id="SSF52540">
    <property type="entry name" value="P-loop containing nucleoside triphosphate hydrolases"/>
    <property type="match status" value="1"/>
</dbReference>
<organism evidence="1 3">
    <name type="scientific">Raphanus sativus</name>
    <name type="common">Radish</name>
    <name type="synonym">Raphanus raphanistrum var. sativus</name>
    <dbReference type="NCBI Taxonomy" id="3726"/>
    <lineage>
        <taxon>Eukaryota</taxon>
        <taxon>Viridiplantae</taxon>
        <taxon>Streptophyta</taxon>
        <taxon>Embryophyta</taxon>
        <taxon>Tracheophyta</taxon>
        <taxon>Spermatophyta</taxon>
        <taxon>Magnoliopsida</taxon>
        <taxon>eudicotyledons</taxon>
        <taxon>Gunneridae</taxon>
        <taxon>Pentapetalae</taxon>
        <taxon>rosids</taxon>
        <taxon>malvids</taxon>
        <taxon>Brassicales</taxon>
        <taxon>Brassicaceae</taxon>
        <taxon>Brassiceae</taxon>
        <taxon>Raphanus</taxon>
    </lineage>
</organism>
<name>A0A9W3CA32_RAPSA</name>
<dbReference type="RefSeq" id="XP_056848333.1">
    <property type="nucleotide sequence ID" value="XM_056992353.1"/>
</dbReference>
<proteinExistence type="predicted"/>
<dbReference type="AlphaFoldDB" id="A0A9W3CA32"/>
<dbReference type="PANTHER" id="PTHR42855:SF1">
    <property type="entry name" value="ABC TRANSPORTER DOMAIN-CONTAINING PROTEIN"/>
    <property type="match status" value="1"/>
</dbReference>